<keyword evidence="1 9" id="KW-0240">DNA-directed RNA polymerase</keyword>
<dbReference type="OrthoDB" id="8643at2157"/>
<dbReference type="CDD" id="cd01029">
    <property type="entry name" value="TOPRIM_primases"/>
    <property type="match status" value="1"/>
</dbReference>
<evidence type="ECO:0000313" key="12">
    <source>
        <dbReference type="EMBL" id="EMA27442.1"/>
    </source>
</evidence>
<dbReference type="GO" id="GO:0000178">
    <property type="term" value="C:exosome (RNase complex)"/>
    <property type="evidence" value="ECO:0007669"/>
    <property type="project" value="InterPro"/>
</dbReference>
<reference evidence="12 13" key="1">
    <citation type="journal article" date="2014" name="PLoS Genet.">
        <title>Phylogenetically driven sequencing of extremely halophilic archaea reveals strategies for static and dynamic osmo-response.</title>
        <authorList>
            <person name="Becker E.A."/>
            <person name="Seitzer P.M."/>
            <person name="Tritt A."/>
            <person name="Larsen D."/>
            <person name="Krusor M."/>
            <person name="Yao A.I."/>
            <person name="Wu D."/>
            <person name="Madern D."/>
            <person name="Eisen J.A."/>
            <person name="Darling A.E."/>
            <person name="Facciotti M.T."/>
        </authorList>
    </citation>
    <scope>NUCLEOTIDE SEQUENCE [LARGE SCALE GENOMIC DNA]</scope>
    <source>
        <strain evidence="12 13">JCM 10879</strain>
    </source>
</reference>
<dbReference type="GO" id="GO:0005737">
    <property type="term" value="C:cytoplasm"/>
    <property type="evidence" value="ECO:0007669"/>
    <property type="project" value="TreeGrafter"/>
</dbReference>
<name>M0L1K7_9EURY</name>
<keyword evidence="2 9" id="KW-0639">Primosome</keyword>
<dbReference type="GO" id="GO:0008143">
    <property type="term" value="F:poly(A) binding"/>
    <property type="evidence" value="ECO:0007669"/>
    <property type="project" value="InterPro"/>
</dbReference>
<dbReference type="GO" id="GO:0006269">
    <property type="term" value="P:DNA replication, synthesis of primer"/>
    <property type="evidence" value="ECO:0007669"/>
    <property type="project" value="UniProtKB-UniRule"/>
</dbReference>
<dbReference type="PANTHER" id="PTHR30313">
    <property type="entry name" value="DNA PRIMASE"/>
    <property type="match status" value="1"/>
</dbReference>
<dbReference type="HAMAP" id="MF_00007">
    <property type="entry name" value="DNA_primase_DnaG_arc"/>
    <property type="match status" value="1"/>
</dbReference>
<evidence type="ECO:0000256" key="3">
    <source>
        <dbReference type="ARBA" id="ARBA00022679"/>
    </source>
</evidence>
<evidence type="ECO:0000313" key="13">
    <source>
        <dbReference type="Proteomes" id="UP000011607"/>
    </source>
</evidence>
<comment type="catalytic activity">
    <reaction evidence="9">
        <text>ssDNA + n NTP = ssDNA/pppN(pN)n-1 hybrid + (n-1) diphosphate.</text>
        <dbReference type="EC" id="2.7.7.101"/>
    </reaction>
</comment>
<feature type="compositionally biased region" description="Low complexity" evidence="10">
    <location>
        <begin position="290"/>
        <end position="303"/>
    </location>
</feature>
<keyword evidence="4 9" id="KW-0548">Nucleotidyltransferase</keyword>
<dbReference type="InterPro" id="IPR050219">
    <property type="entry name" value="DnaG_primase"/>
</dbReference>
<comment type="function">
    <text evidence="9">RNA polymerase that catalyzes the synthesis of short RNA molecules used as primers for DNA polymerase during DNA replication.</text>
</comment>
<evidence type="ECO:0000256" key="6">
    <source>
        <dbReference type="ARBA" id="ARBA00022723"/>
    </source>
</evidence>
<dbReference type="eggNOG" id="arCOG04281">
    <property type="taxonomic scope" value="Archaea"/>
</dbReference>
<keyword evidence="7" id="KW-0460">Magnesium</keyword>
<dbReference type="InterPro" id="IPR006171">
    <property type="entry name" value="TOPRIM_dom"/>
</dbReference>
<evidence type="ECO:0000256" key="10">
    <source>
        <dbReference type="SAM" id="MobiDB-lite"/>
    </source>
</evidence>
<evidence type="ECO:0000256" key="1">
    <source>
        <dbReference type="ARBA" id="ARBA00022478"/>
    </source>
</evidence>
<comment type="caution">
    <text evidence="12">The sequence shown here is derived from an EMBL/GenBank/DDBJ whole genome shotgun (WGS) entry which is preliminary data.</text>
</comment>
<evidence type="ECO:0000256" key="8">
    <source>
        <dbReference type="ARBA" id="ARBA00023163"/>
    </source>
</evidence>
<dbReference type="Proteomes" id="UP000011607">
    <property type="component" value="Unassembled WGS sequence"/>
</dbReference>
<dbReference type="NCBIfam" id="NF003108">
    <property type="entry name" value="PRK04031.1-1"/>
    <property type="match status" value="1"/>
</dbReference>
<dbReference type="Pfam" id="PF13662">
    <property type="entry name" value="Toprim_4"/>
    <property type="match status" value="1"/>
</dbReference>
<dbReference type="InterPro" id="IPR034154">
    <property type="entry name" value="TOPRIM_DnaG/twinkle"/>
</dbReference>
<dbReference type="GO" id="GO:0003899">
    <property type="term" value="F:DNA-directed RNA polymerase activity"/>
    <property type="evidence" value="ECO:0007669"/>
    <property type="project" value="UniProtKB-UniRule"/>
</dbReference>
<dbReference type="EC" id="2.7.7.101" evidence="9"/>
<feature type="compositionally biased region" description="Acidic residues" evidence="10">
    <location>
        <begin position="342"/>
        <end position="374"/>
    </location>
</feature>
<organism evidence="12 13">
    <name type="scientific">Halobiforma nitratireducens JCM 10879</name>
    <dbReference type="NCBI Taxonomy" id="1227454"/>
    <lineage>
        <taxon>Archaea</taxon>
        <taxon>Methanobacteriati</taxon>
        <taxon>Methanobacteriota</taxon>
        <taxon>Stenosarchaea group</taxon>
        <taxon>Halobacteria</taxon>
        <taxon>Halobacteriales</taxon>
        <taxon>Natrialbaceae</taxon>
        <taxon>Halobiforma</taxon>
    </lineage>
</organism>
<dbReference type="SUPFAM" id="SSF56731">
    <property type="entry name" value="DNA primase core"/>
    <property type="match status" value="1"/>
</dbReference>
<feature type="compositionally biased region" description="Polar residues" evidence="10">
    <location>
        <begin position="327"/>
        <end position="336"/>
    </location>
</feature>
<dbReference type="PROSITE" id="PS50880">
    <property type="entry name" value="TOPRIM"/>
    <property type="match status" value="1"/>
</dbReference>
<protein>
    <recommendedName>
        <fullName evidence="9">DNA primase DnaG</fullName>
        <ecNumber evidence="9">2.7.7.101</ecNumber>
    </recommendedName>
</protein>
<dbReference type="Gene3D" id="3.40.1360.10">
    <property type="match status" value="1"/>
</dbReference>
<accession>M0L1K7</accession>
<comment type="subunit">
    <text evidence="9">Forms a ternary complex with MCM helicase and DNA.</text>
</comment>
<dbReference type="PATRIC" id="fig|1227454.3.peg.3610"/>
<dbReference type="GO" id="GO:1990077">
    <property type="term" value="C:primosome complex"/>
    <property type="evidence" value="ECO:0007669"/>
    <property type="project" value="UniProtKB-KW"/>
</dbReference>
<keyword evidence="5 9" id="KW-0235">DNA replication</keyword>
<evidence type="ECO:0000256" key="9">
    <source>
        <dbReference type="HAMAP-Rule" id="MF_00007"/>
    </source>
</evidence>
<dbReference type="AlphaFoldDB" id="M0L1K7"/>
<sequence length="505" mass="53321">MEDTSKYLIHADVTADGVVERSDVVGAIFGQTEGLLGDELDLRDLRQSQKVGRIDVEIASTAGQSHGHLTIATSLDKVETATLAASLETITRVGPCRADLEVTEIEDVRAAKRKAVVERAKELLETGFDDSVMTSDEILAEVRQHVRVEDITEYEGVPAGPRVTDSDAIIVVEGRSDVLTLLKYGIKNAIAVEGTNVPDAVAELTQHRTVTAFLDGDRGGDLILEELAQVGDVDYVAFAPSGDSVEDLDHHQLFTALRNKVPYDTVSGLNEPREAVAATDGSATPVPSDSRSATAGSSAVTGSEPNSLPGPGTGSPPAADEPESMAGTDTSRSSARVGTDLAVEDESEDEAEDEDENENADGDDETGTVGDEAEPSNAKLDRDADADVDADDEQSASLETVYEHASAVIRAGTDRVRYLDTGGDVIEEGPASDAYTSLEDLETVPETMVLDEILGQRLVDLAADRGVDRIVARSLGQFTKRPTAVRIHAIDDIASEPPAGGDSTA</sequence>
<dbReference type="STRING" id="1227454.C446_17686"/>
<dbReference type="GO" id="GO:0046872">
    <property type="term" value="F:metal ion binding"/>
    <property type="evidence" value="ECO:0007669"/>
    <property type="project" value="UniProtKB-KW"/>
</dbReference>
<gene>
    <name evidence="9" type="primary">dnaG</name>
    <name evidence="12" type="ORF">C446_17686</name>
</gene>
<comment type="similarity">
    <text evidence="9">Belongs to the archaeal DnaG primase family.</text>
</comment>
<dbReference type="PANTHER" id="PTHR30313:SF2">
    <property type="entry name" value="DNA PRIMASE"/>
    <property type="match status" value="1"/>
</dbReference>
<dbReference type="GO" id="GO:0000428">
    <property type="term" value="C:DNA-directed RNA polymerase complex"/>
    <property type="evidence" value="ECO:0007669"/>
    <property type="project" value="UniProtKB-KW"/>
</dbReference>
<evidence type="ECO:0000256" key="5">
    <source>
        <dbReference type="ARBA" id="ARBA00022705"/>
    </source>
</evidence>
<evidence type="ECO:0000259" key="11">
    <source>
        <dbReference type="PROSITE" id="PS50880"/>
    </source>
</evidence>
<evidence type="ECO:0000256" key="4">
    <source>
        <dbReference type="ARBA" id="ARBA00022695"/>
    </source>
</evidence>
<keyword evidence="3 9" id="KW-0808">Transferase</keyword>
<dbReference type="SMART" id="SM00493">
    <property type="entry name" value="TOPRIM"/>
    <property type="match status" value="1"/>
</dbReference>
<dbReference type="RefSeq" id="WP_006674418.1">
    <property type="nucleotide sequence ID" value="NZ_AOMA01000201.1"/>
</dbReference>
<feature type="region of interest" description="Disordered" evidence="10">
    <location>
        <begin position="276"/>
        <end position="399"/>
    </location>
</feature>
<feature type="domain" description="Toprim" evidence="11">
    <location>
        <begin position="167"/>
        <end position="241"/>
    </location>
</feature>
<evidence type="ECO:0000256" key="2">
    <source>
        <dbReference type="ARBA" id="ARBA00022515"/>
    </source>
</evidence>
<keyword evidence="6" id="KW-0479">Metal-binding</keyword>
<dbReference type="InterPro" id="IPR020607">
    <property type="entry name" value="Primase_DnaG_arc"/>
</dbReference>
<keyword evidence="13" id="KW-1185">Reference proteome</keyword>
<keyword evidence="8 9" id="KW-0804">Transcription</keyword>
<dbReference type="EMBL" id="AOMA01000201">
    <property type="protein sequence ID" value="EMA27442.1"/>
    <property type="molecule type" value="Genomic_DNA"/>
</dbReference>
<evidence type="ECO:0000256" key="7">
    <source>
        <dbReference type="ARBA" id="ARBA00022842"/>
    </source>
</evidence>
<proteinExistence type="inferred from homology"/>